<dbReference type="InterPro" id="IPR013325">
    <property type="entry name" value="RNA_pol_sigma_r2"/>
</dbReference>
<protein>
    <recommendedName>
        <fullName evidence="7">RNA polymerase sigma factor RpoH</fullName>
    </recommendedName>
</protein>
<dbReference type="PANTHER" id="PTHR30376">
    <property type="entry name" value="SIGMA FACTOR RPOH HEAT SHOCK RELATED"/>
    <property type="match status" value="1"/>
</dbReference>
<dbReference type="InterPro" id="IPR007627">
    <property type="entry name" value="RNA_pol_sigma70_r2"/>
</dbReference>
<dbReference type="PROSITE" id="PS01124">
    <property type="entry name" value="HTH_ARAC_FAMILY_2"/>
    <property type="match status" value="1"/>
</dbReference>
<dbReference type="InterPro" id="IPR050813">
    <property type="entry name" value="Sigma-70_Factor"/>
</dbReference>
<dbReference type="AlphaFoldDB" id="A0A0P9UE40"/>
<dbReference type="InterPro" id="IPR012759">
    <property type="entry name" value="RNA_pol_sigma_RpoH_proteobac"/>
</dbReference>
<dbReference type="SMART" id="SM00342">
    <property type="entry name" value="HTH_ARAC"/>
    <property type="match status" value="1"/>
</dbReference>
<dbReference type="Gene3D" id="1.20.120.1810">
    <property type="match status" value="1"/>
</dbReference>
<reference evidence="9 10" key="1">
    <citation type="submission" date="2015-09" db="EMBL/GenBank/DDBJ databases">
        <title>Genome announcement of multiple Pseudomonas syringae strains.</title>
        <authorList>
            <person name="Thakur S."/>
            <person name="Wang P.W."/>
            <person name="Gong Y."/>
            <person name="Weir B.S."/>
            <person name="Guttman D.S."/>
        </authorList>
    </citation>
    <scope>NUCLEOTIDE SEQUENCE [LARGE SCALE GENOMIC DNA]</scope>
    <source>
        <strain evidence="9 10">ICMP4331</strain>
    </source>
</reference>
<dbReference type="InterPro" id="IPR009057">
    <property type="entry name" value="Homeodomain-like_sf"/>
</dbReference>
<dbReference type="PANTHER" id="PTHR30376:SF3">
    <property type="entry name" value="RNA POLYMERASE SIGMA FACTOR RPOH"/>
    <property type="match status" value="1"/>
</dbReference>
<dbReference type="InterPro" id="IPR009042">
    <property type="entry name" value="RNA_pol_sigma70_r1_2"/>
</dbReference>
<evidence type="ECO:0000259" key="8">
    <source>
        <dbReference type="PROSITE" id="PS01124"/>
    </source>
</evidence>
<evidence type="ECO:0000313" key="10">
    <source>
        <dbReference type="Proteomes" id="UP000050420"/>
    </source>
</evidence>
<evidence type="ECO:0000313" key="9">
    <source>
        <dbReference type="EMBL" id="KPX86537.1"/>
    </source>
</evidence>
<evidence type="ECO:0000256" key="2">
    <source>
        <dbReference type="ARBA" id="ARBA00023015"/>
    </source>
</evidence>
<dbReference type="InterPro" id="IPR018060">
    <property type="entry name" value="HTH_AraC"/>
</dbReference>
<sequence>MTTSLQPAYALVPGANLEAYVHTVNSIPLLTPEQERELAESLYYEQDLDAARQMVLAHLRFVVHIARSYSGYGLAQADLIQEGNVGLMKAVKRFNPEMGVRLVSFAVHWIKAEIHEFILRNWRIVKVATTKAQRKLFFNLRSQKKRLAWLNNDEVHRVAESLGVEPREVREMESRLTGHDMAFDPAAEADDDSAFQSPANYLEDHRYDPARQLEDSDWTDNSTANLHQALEILIHQHALLSPLLTPRLELDEHFAYLYWLDSCGAGEQQRFLLEAGMTALVAMSQLLSGERLPWECSFCHEEPRYIEQYWVHLGENTAFGRPLDMMRLPRHYLTRAWPGASPIAVQVAQQEAAGQLAALGMPFSLLDRLHQHLRDNVRQATSLEQVANAFAMSPATLKRKLHKHGTSFQAQHDLARKHVALYLYQIKGLSNEAVADYLNFNDPANFRRSFKRWTGSTPTLIQRLFNFD</sequence>
<gene>
    <name evidence="9" type="ORF">ALO63_04618</name>
</gene>
<dbReference type="InterPro" id="IPR014284">
    <property type="entry name" value="RNA_pol_sigma-70_dom"/>
</dbReference>
<keyword evidence="5" id="KW-0238">DNA-binding</keyword>
<accession>A0A0P9UE40</accession>
<comment type="caution">
    <text evidence="9">The sequence shown here is derived from an EMBL/GenBank/DDBJ whole genome shotgun (WGS) entry which is preliminary data.</text>
</comment>
<dbReference type="PROSITE" id="PS00715">
    <property type="entry name" value="SIGMA70_1"/>
    <property type="match status" value="1"/>
</dbReference>
<dbReference type="NCBIfam" id="NF005143">
    <property type="entry name" value="PRK06596.1"/>
    <property type="match status" value="1"/>
</dbReference>
<keyword evidence="3" id="KW-0346">Stress response</keyword>
<dbReference type="Gene3D" id="1.10.10.60">
    <property type="entry name" value="Homeodomain-like"/>
    <property type="match status" value="1"/>
</dbReference>
<dbReference type="Pfam" id="PF12625">
    <property type="entry name" value="Arabinose_bd"/>
    <property type="match status" value="1"/>
</dbReference>
<dbReference type="Pfam" id="PF04542">
    <property type="entry name" value="Sigma70_r2"/>
    <property type="match status" value="1"/>
</dbReference>
<dbReference type="GO" id="GO:0016987">
    <property type="term" value="F:sigma factor activity"/>
    <property type="evidence" value="ECO:0007669"/>
    <property type="project" value="UniProtKB-UniRule"/>
</dbReference>
<evidence type="ECO:0000256" key="3">
    <source>
        <dbReference type="ARBA" id="ARBA00023016"/>
    </source>
</evidence>
<feature type="domain" description="HTH araC/xylS-type" evidence="8">
    <location>
        <begin position="367"/>
        <end position="464"/>
    </location>
</feature>
<proteinExistence type="predicted"/>
<dbReference type="SUPFAM" id="SSF88946">
    <property type="entry name" value="Sigma2 domain of RNA polymerase sigma factors"/>
    <property type="match status" value="1"/>
</dbReference>
<dbReference type="GO" id="GO:0043565">
    <property type="term" value="F:sequence-specific DNA binding"/>
    <property type="evidence" value="ECO:0007669"/>
    <property type="project" value="InterPro"/>
</dbReference>
<dbReference type="GO" id="GO:0006352">
    <property type="term" value="P:DNA-templated transcription initiation"/>
    <property type="evidence" value="ECO:0007669"/>
    <property type="project" value="UniProtKB-UniRule"/>
</dbReference>
<evidence type="ECO:0000256" key="5">
    <source>
        <dbReference type="ARBA" id="ARBA00023125"/>
    </source>
</evidence>
<dbReference type="InterPro" id="IPR000943">
    <property type="entry name" value="RNA_pol_sigma70"/>
</dbReference>
<dbReference type="SUPFAM" id="SSF46689">
    <property type="entry name" value="Homeodomain-like"/>
    <property type="match status" value="1"/>
</dbReference>
<dbReference type="NCBIfam" id="TIGR02392">
    <property type="entry name" value="rpoH_proteo"/>
    <property type="match status" value="1"/>
</dbReference>
<dbReference type="Pfam" id="PF00140">
    <property type="entry name" value="Sigma70_r1_2"/>
    <property type="match status" value="1"/>
</dbReference>
<keyword evidence="2" id="KW-0805">Transcription regulation</keyword>
<evidence type="ECO:0000256" key="7">
    <source>
        <dbReference type="NCBIfam" id="TIGR02392"/>
    </source>
</evidence>
<dbReference type="Proteomes" id="UP000050420">
    <property type="component" value="Unassembled WGS sequence"/>
</dbReference>
<organism evidence="9 10">
    <name type="scientific">Pseudomonas amygdali pv. mori</name>
    <dbReference type="NCBI Taxonomy" id="34065"/>
    <lineage>
        <taxon>Bacteria</taxon>
        <taxon>Pseudomonadati</taxon>
        <taxon>Pseudomonadota</taxon>
        <taxon>Gammaproteobacteria</taxon>
        <taxon>Pseudomonadales</taxon>
        <taxon>Pseudomonadaceae</taxon>
        <taxon>Pseudomonas</taxon>
        <taxon>Pseudomonas amygdali</taxon>
    </lineage>
</organism>
<evidence type="ECO:0000256" key="6">
    <source>
        <dbReference type="ARBA" id="ARBA00023163"/>
    </source>
</evidence>
<keyword evidence="1" id="KW-0963">Cytoplasm</keyword>
<dbReference type="PATRIC" id="fig|34065.5.peg.1163"/>
<keyword evidence="6" id="KW-0804">Transcription</keyword>
<evidence type="ECO:0000256" key="4">
    <source>
        <dbReference type="ARBA" id="ARBA00023082"/>
    </source>
</evidence>
<evidence type="ECO:0000256" key="1">
    <source>
        <dbReference type="ARBA" id="ARBA00022490"/>
    </source>
</evidence>
<dbReference type="NCBIfam" id="TIGR02937">
    <property type="entry name" value="sigma70-ECF"/>
    <property type="match status" value="1"/>
</dbReference>
<name>A0A0P9UE40_PSEA0</name>
<dbReference type="EMBL" id="LJQU01000515">
    <property type="protein sequence ID" value="KPX86537.1"/>
    <property type="molecule type" value="Genomic_DNA"/>
</dbReference>
<dbReference type="FunFam" id="1.20.120.1810:FF:000001">
    <property type="entry name" value="RNA polymerase sigma factor RpoH"/>
    <property type="match status" value="1"/>
</dbReference>
<keyword evidence="4" id="KW-0731">Sigma factor</keyword>
<dbReference type="InterPro" id="IPR032687">
    <property type="entry name" value="AraC-type_N"/>
</dbReference>
<dbReference type="Pfam" id="PF12833">
    <property type="entry name" value="HTH_18"/>
    <property type="match status" value="1"/>
</dbReference>